<protein>
    <recommendedName>
        <fullName evidence="2">Deoxyguanosinetriphosphate triphosphohydrolase-like protein</fullName>
    </recommendedName>
</protein>
<comment type="caution">
    <text evidence="4">The sequence shown here is derived from an EMBL/GenBank/DDBJ whole genome shotgun (WGS) entry which is preliminary data.</text>
</comment>
<evidence type="ECO:0000256" key="2">
    <source>
        <dbReference type="HAMAP-Rule" id="MF_01212"/>
    </source>
</evidence>
<evidence type="ECO:0000313" key="7">
    <source>
        <dbReference type="Proteomes" id="UP000032483"/>
    </source>
</evidence>
<accession>A0A0D8J418</accession>
<dbReference type="InterPro" id="IPR023023">
    <property type="entry name" value="dNTPase_2"/>
</dbReference>
<keyword evidence="1 2" id="KW-0378">Hydrolase</keyword>
<dbReference type="SUPFAM" id="SSF109604">
    <property type="entry name" value="HD-domain/PDEase-like"/>
    <property type="match status" value="1"/>
</dbReference>
<proteinExistence type="inferred from homology"/>
<dbReference type="InterPro" id="IPR026875">
    <property type="entry name" value="PHydrolase_assoc_dom"/>
</dbReference>
<dbReference type="Proteomes" id="UP000053433">
    <property type="component" value="Unassembled WGS sequence"/>
</dbReference>
<dbReference type="PANTHER" id="PTHR35795">
    <property type="entry name" value="SLR1885 PROTEIN"/>
    <property type="match status" value="1"/>
</dbReference>
<evidence type="ECO:0000313" key="4">
    <source>
        <dbReference type="EMBL" id="KJF41256.1"/>
    </source>
</evidence>
<dbReference type="Pfam" id="PF01966">
    <property type="entry name" value="HD"/>
    <property type="match status" value="1"/>
</dbReference>
<dbReference type="NCBIfam" id="NF002327">
    <property type="entry name" value="PRK01286.1-2"/>
    <property type="match status" value="1"/>
</dbReference>
<dbReference type="Proteomes" id="UP000449193">
    <property type="component" value="Unassembled WGS sequence"/>
</dbReference>
<dbReference type="Gene3D" id="1.10.3210.10">
    <property type="entry name" value="Hypothetical protein af1432"/>
    <property type="match status" value="1"/>
</dbReference>
<dbReference type="EMBL" id="LMUA01000007">
    <property type="protein sequence ID" value="KUE76803.1"/>
    <property type="molecule type" value="Genomic_DNA"/>
</dbReference>
<dbReference type="PATRIC" id="fig|1550024.3.peg.641"/>
<comment type="similarity">
    <text evidence="2">Belongs to the dGTPase family. Type 2 subfamily.</text>
</comment>
<evidence type="ECO:0000256" key="1">
    <source>
        <dbReference type="ARBA" id="ARBA00022801"/>
    </source>
</evidence>
<name>A0A0D8J418_9FIRM</name>
<evidence type="ECO:0000259" key="3">
    <source>
        <dbReference type="PROSITE" id="PS51831"/>
    </source>
</evidence>
<dbReference type="Pfam" id="PF13286">
    <property type="entry name" value="HD_assoc"/>
    <property type="match status" value="1"/>
</dbReference>
<sequence length="332" mass="37851">MTVRERTEEIERITLSPFATLSENSRGRAVPEKPCPLRPCFQRDRDRIIHCKAFRRLKQKTQVFLSPEGDHYRTRLTHTLEVSQIARTIARALRLNEDLTEAIALAHDLGHTPFGHAGERALNRLCPGGFKHYEQSVRVVTKLEKDGSGLNLTWEVLNGIVTHTRGEWAATREGRVVRFADHIAYMNHDIEDAVTAGVLRNEDIPAEITSVLGSTKSERITSLIMAIVEHGAEDIGMDAERAAAYEALHDFMYSTVYVDKVAKKEEQKVDKLIRELYAYFKDTPTHMPQAFLYIMWQEGVDRAVTDYISGMSDEYATSTFESLFVPQKWQIL</sequence>
<dbReference type="InterPro" id="IPR006674">
    <property type="entry name" value="HD_domain"/>
</dbReference>
<dbReference type="GO" id="GO:0016793">
    <property type="term" value="F:triphosphoric monoester hydrolase activity"/>
    <property type="evidence" value="ECO:0007669"/>
    <property type="project" value="InterPro"/>
</dbReference>
<dbReference type="RefSeq" id="WP_040909912.1">
    <property type="nucleotide sequence ID" value="NZ_CATXDA010000058.1"/>
</dbReference>
<dbReference type="InterPro" id="IPR003607">
    <property type="entry name" value="HD/PDEase_dom"/>
</dbReference>
<dbReference type="HAMAP" id="MF_01212">
    <property type="entry name" value="dGTPase_type2"/>
    <property type="match status" value="1"/>
</dbReference>
<evidence type="ECO:0000313" key="6">
    <source>
        <dbReference type="EMBL" id="MTS52823.1"/>
    </source>
</evidence>
<reference evidence="4" key="1">
    <citation type="submission" date="2015-02" db="EMBL/GenBank/DDBJ databases">
        <title>A novel member of the family Ruminococcaceae isolated from human feces.</title>
        <authorList>
            <person name="Shkoporov A.N."/>
            <person name="Chaplin A.V."/>
            <person name="Motuzova O.V."/>
            <person name="Kafarskaia L.I."/>
            <person name="Khokhlova E.V."/>
            <person name="Efimov B.A."/>
        </authorList>
    </citation>
    <scope>NUCLEOTIDE SEQUENCE [LARGE SCALE GENOMIC DNA]</scope>
    <source>
        <strain evidence="4">585-1</strain>
    </source>
</reference>
<dbReference type="NCBIfam" id="TIGR01353">
    <property type="entry name" value="dGTP_triPase"/>
    <property type="match status" value="1"/>
</dbReference>
<dbReference type="Proteomes" id="UP000032483">
    <property type="component" value="Unassembled WGS sequence"/>
</dbReference>
<evidence type="ECO:0000313" key="9">
    <source>
        <dbReference type="Proteomes" id="UP000449193"/>
    </source>
</evidence>
<dbReference type="CDD" id="cd00077">
    <property type="entry name" value="HDc"/>
    <property type="match status" value="1"/>
</dbReference>
<dbReference type="SMART" id="SM00471">
    <property type="entry name" value="HDc"/>
    <property type="match status" value="1"/>
</dbReference>
<organism evidence="4 7">
    <name type="scientific">Ruthenibacterium lactatiformans</name>
    <dbReference type="NCBI Taxonomy" id="1550024"/>
    <lineage>
        <taxon>Bacteria</taxon>
        <taxon>Bacillati</taxon>
        <taxon>Bacillota</taxon>
        <taxon>Clostridia</taxon>
        <taxon>Eubacteriales</taxon>
        <taxon>Oscillospiraceae</taxon>
        <taxon>Ruthenibacterium</taxon>
    </lineage>
</organism>
<keyword evidence="7" id="KW-1185">Reference proteome</keyword>
<dbReference type="EMBL" id="JXXK01000002">
    <property type="protein sequence ID" value="KJF41256.1"/>
    <property type="molecule type" value="Genomic_DNA"/>
</dbReference>
<dbReference type="PROSITE" id="PS51831">
    <property type="entry name" value="HD"/>
    <property type="match status" value="1"/>
</dbReference>
<gene>
    <name evidence="5" type="ORF">ASJ35_07020</name>
    <name evidence="6" type="ORF">GMD52_14960</name>
    <name evidence="4" type="ORF">TQ39_02865</name>
</gene>
<feature type="domain" description="HD" evidence="3">
    <location>
        <begin position="75"/>
        <end position="186"/>
    </location>
</feature>
<dbReference type="AlphaFoldDB" id="A0A0D8J418"/>
<reference evidence="6 9" key="3">
    <citation type="journal article" date="2019" name="Nat. Med.">
        <title>A library of human gut bacterial isolates paired with longitudinal multiomics data enables mechanistic microbiome research.</title>
        <authorList>
            <person name="Poyet M."/>
            <person name="Groussin M."/>
            <person name="Gibbons S.M."/>
            <person name="Avila-Pacheco J."/>
            <person name="Jiang X."/>
            <person name="Kearney S.M."/>
            <person name="Perrotta A.R."/>
            <person name="Berdy B."/>
            <person name="Zhao S."/>
            <person name="Lieberman T.D."/>
            <person name="Swanson P.K."/>
            <person name="Smith M."/>
            <person name="Roesemann S."/>
            <person name="Alexander J.E."/>
            <person name="Rich S.A."/>
            <person name="Livny J."/>
            <person name="Vlamakis H."/>
            <person name="Clish C."/>
            <person name="Bullock K."/>
            <person name="Deik A."/>
            <person name="Scott J."/>
            <person name="Pierce K.A."/>
            <person name="Xavier R.J."/>
            <person name="Alm E.J."/>
        </authorList>
    </citation>
    <scope>NUCLEOTIDE SEQUENCE [LARGE SCALE GENOMIC DNA]</scope>
    <source>
        <strain evidence="6 9">BIOML-A7</strain>
    </source>
</reference>
<evidence type="ECO:0000313" key="5">
    <source>
        <dbReference type="EMBL" id="KUE76803.1"/>
    </source>
</evidence>
<reference evidence="5 8" key="2">
    <citation type="submission" date="2015-10" db="EMBL/GenBank/DDBJ databases">
        <title>A novel member of the family Ruminococcaceae isolated from human faeces.</title>
        <authorList>
            <person name="Shkoporov A.N."/>
            <person name="Chaplin A.V."/>
            <person name="Motuzova O.V."/>
            <person name="Kafarskaia L.I."/>
            <person name="Efimov B.A."/>
        </authorList>
    </citation>
    <scope>NUCLEOTIDE SEQUENCE [LARGE SCALE GENOMIC DNA]</scope>
    <source>
        <strain evidence="5 8">668</strain>
    </source>
</reference>
<accession>A0A0W7TSM5</accession>
<evidence type="ECO:0000313" key="8">
    <source>
        <dbReference type="Proteomes" id="UP000053433"/>
    </source>
</evidence>
<dbReference type="InterPro" id="IPR006261">
    <property type="entry name" value="dGTPase"/>
</dbReference>
<dbReference type="InterPro" id="IPR051094">
    <property type="entry name" value="Diverse_Catalytic_Enzymes"/>
</dbReference>
<dbReference type="GeneID" id="42855577"/>
<dbReference type="PANTHER" id="PTHR35795:SF1">
    <property type="entry name" value="BIS(5'-NUCLEOSYL)-TETRAPHOSPHATASE, SYMMETRICAL"/>
    <property type="match status" value="1"/>
</dbReference>
<dbReference type="EMBL" id="WMZR01000024">
    <property type="protein sequence ID" value="MTS52823.1"/>
    <property type="molecule type" value="Genomic_DNA"/>
</dbReference>